<dbReference type="Gene3D" id="2.30.30.140">
    <property type="match status" value="1"/>
</dbReference>
<reference evidence="2" key="2">
    <citation type="journal article" date="2023" name="Microbiol Resour">
        <title>Decontamination and Annotation of the Draft Genome Sequence of the Oomycete Lagenidium giganteum ARSEF 373.</title>
        <authorList>
            <person name="Morgan W.R."/>
            <person name="Tartar A."/>
        </authorList>
    </citation>
    <scope>NUCLEOTIDE SEQUENCE</scope>
    <source>
        <strain evidence="2">ARSEF 373</strain>
    </source>
</reference>
<protein>
    <recommendedName>
        <fullName evidence="4">Tudor domain-containing protein</fullName>
    </recommendedName>
</protein>
<evidence type="ECO:0008006" key="4">
    <source>
        <dbReference type="Google" id="ProtNLM"/>
    </source>
</evidence>
<evidence type="ECO:0000256" key="1">
    <source>
        <dbReference type="SAM" id="MobiDB-lite"/>
    </source>
</evidence>
<evidence type="ECO:0000313" key="2">
    <source>
        <dbReference type="EMBL" id="DAZ94114.1"/>
    </source>
</evidence>
<proteinExistence type="predicted"/>
<evidence type="ECO:0000313" key="3">
    <source>
        <dbReference type="Proteomes" id="UP001146120"/>
    </source>
</evidence>
<sequence length="323" mass="36634">MRSSDDGDSIASGSDLIDSDHSRSGSLNASNGPVKSPSAAGERSGDEYDEEEFEDYSDSFEDDEDEEPSIPKDGKSSAHQSDEVGERVQVFWEDDNVWFDGVVRRTRGQEVYIDYDDGESAWEATSLLRVSPELYDWAPQQYDQLQVKQSEDQKCDLTDRAVAVYWPEENEWFKGAVRTANSMHGLLVCYEDGDSRWEHVRQWPQWISATAEKYADVDAPQGEPRAVEKSEEPSGRVLLPRPYKPSCSHHFQPVRTPRVYTSVVLNHTCSVLTPRKRYVERAYLHVKTMDCITITATRLATYSQVDTATQTLIITDENRANEG</sequence>
<dbReference type="Proteomes" id="UP001146120">
    <property type="component" value="Unassembled WGS sequence"/>
</dbReference>
<keyword evidence="3" id="KW-1185">Reference proteome</keyword>
<name>A0AAV2YLZ2_9STRA</name>
<accession>A0AAV2YLZ2</accession>
<dbReference type="CDD" id="cd04508">
    <property type="entry name" value="Tudor_SF"/>
    <property type="match status" value="1"/>
</dbReference>
<comment type="caution">
    <text evidence="2">The sequence shown here is derived from an EMBL/GenBank/DDBJ whole genome shotgun (WGS) entry which is preliminary data.</text>
</comment>
<dbReference type="EMBL" id="DAKRPA010000268">
    <property type="protein sequence ID" value="DAZ94114.1"/>
    <property type="molecule type" value="Genomic_DNA"/>
</dbReference>
<gene>
    <name evidence="2" type="ORF">N0F65_008978</name>
</gene>
<reference evidence="2" key="1">
    <citation type="submission" date="2022-11" db="EMBL/GenBank/DDBJ databases">
        <authorList>
            <person name="Morgan W.R."/>
            <person name="Tartar A."/>
        </authorList>
    </citation>
    <scope>NUCLEOTIDE SEQUENCE</scope>
    <source>
        <strain evidence="2">ARSEF 373</strain>
    </source>
</reference>
<feature type="compositionally biased region" description="Basic and acidic residues" evidence="1">
    <location>
        <begin position="69"/>
        <end position="82"/>
    </location>
</feature>
<feature type="compositionally biased region" description="Acidic residues" evidence="1">
    <location>
        <begin position="47"/>
        <end position="68"/>
    </location>
</feature>
<feature type="region of interest" description="Disordered" evidence="1">
    <location>
        <begin position="1"/>
        <end position="82"/>
    </location>
</feature>
<dbReference type="AlphaFoldDB" id="A0AAV2YLZ2"/>
<feature type="compositionally biased region" description="Polar residues" evidence="1">
    <location>
        <begin position="24"/>
        <end position="33"/>
    </location>
</feature>
<organism evidence="2 3">
    <name type="scientific">Lagenidium giganteum</name>
    <dbReference type="NCBI Taxonomy" id="4803"/>
    <lineage>
        <taxon>Eukaryota</taxon>
        <taxon>Sar</taxon>
        <taxon>Stramenopiles</taxon>
        <taxon>Oomycota</taxon>
        <taxon>Peronosporomycetes</taxon>
        <taxon>Pythiales</taxon>
        <taxon>Pythiaceae</taxon>
    </lineage>
</organism>